<dbReference type="AlphaFoldDB" id="A0A1H9EP15"/>
<name>A0A1H9EP15_9PSEU</name>
<feature type="transmembrane region" description="Helical" evidence="1">
    <location>
        <begin position="48"/>
        <end position="70"/>
    </location>
</feature>
<evidence type="ECO:0000313" key="2">
    <source>
        <dbReference type="EMBL" id="SEQ26963.1"/>
    </source>
</evidence>
<dbReference type="RefSeq" id="WP_143086616.1">
    <property type="nucleotide sequence ID" value="NZ_FOFT01000002.1"/>
</dbReference>
<organism evidence="2 3">
    <name type="scientific">Lentzea flaviverrucosa</name>
    <dbReference type="NCBI Taxonomy" id="200379"/>
    <lineage>
        <taxon>Bacteria</taxon>
        <taxon>Bacillati</taxon>
        <taxon>Actinomycetota</taxon>
        <taxon>Actinomycetes</taxon>
        <taxon>Pseudonocardiales</taxon>
        <taxon>Pseudonocardiaceae</taxon>
        <taxon>Lentzea</taxon>
    </lineage>
</organism>
<keyword evidence="1" id="KW-0812">Transmembrane</keyword>
<protein>
    <submittedName>
        <fullName evidence="2">Uncharacterized protein</fullName>
    </submittedName>
</protein>
<keyword evidence="1" id="KW-1133">Transmembrane helix</keyword>
<sequence length="71" mass="7250">MPSTSGSAALPGGSGNDRVLFGDEAARWLAGRDHDLLPDQARPSAVRLMWLVLAVALLVLAGIGVGIGTVL</sequence>
<evidence type="ECO:0000256" key="1">
    <source>
        <dbReference type="SAM" id="Phobius"/>
    </source>
</evidence>
<evidence type="ECO:0000313" key="3">
    <source>
        <dbReference type="Proteomes" id="UP000199028"/>
    </source>
</evidence>
<dbReference type="OrthoDB" id="3700904at2"/>
<proteinExistence type="predicted"/>
<dbReference type="EMBL" id="FOFT01000002">
    <property type="protein sequence ID" value="SEQ26963.1"/>
    <property type="molecule type" value="Genomic_DNA"/>
</dbReference>
<accession>A0A1H9EP15</accession>
<keyword evidence="1" id="KW-0472">Membrane</keyword>
<dbReference type="Proteomes" id="UP000199028">
    <property type="component" value="Unassembled WGS sequence"/>
</dbReference>
<gene>
    <name evidence="2" type="ORF">SAMN05216195_10225</name>
</gene>
<reference evidence="3" key="1">
    <citation type="submission" date="2016-10" db="EMBL/GenBank/DDBJ databases">
        <authorList>
            <person name="Varghese N."/>
            <person name="Submissions S."/>
        </authorList>
    </citation>
    <scope>NUCLEOTIDE SEQUENCE [LARGE SCALE GENOMIC DNA]</scope>
    <source>
        <strain evidence="3">CGMCC 4.578</strain>
    </source>
</reference>
<keyword evidence="3" id="KW-1185">Reference proteome</keyword>